<feature type="region of interest" description="Disordered" evidence="1">
    <location>
        <begin position="1"/>
        <end position="211"/>
    </location>
</feature>
<feature type="compositionally biased region" description="Pro residues" evidence="1">
    <location>
        <begin position="131"/>
        <end position="150"/>
    </location>
</feature>
<feature type="compositionally biased region" description="Polar residues" evidence="1">
    <location>
        <begin position="56"/>
        <end position="74"/>
    </location>
</feature>
<keyword evidence="3" id="KW-1185">Reference proteome</keyword>
<proteinExistence type="predicted"/>
<comment type="caution">
    <text evidence="2">The sequence shown here is derived from an EMBL/GenBank/DDBJ whole genome shotgun (WGS) entry which is preliminary data.</text>
</comment>
<feature type="compositionally biased region" description="Polar residues" evidence="1">
    <location>
        <begin position="1"/>
        <end position="24"/>
    </location>
</feature>
<reference evidence="2 3" key="1">
    <citation type="submission" date="2021-06" db="EMBL/GenBank/DDBJ databases">
        <authorList>
            <person name="Palmer J.M."/>
        </authorList>
    </citation>
    <scope>NUCLEOTIDE SEQUENCE [LARGE SCALE GENOMIC DNA]</scope>
    <source>
        <strain evidence="3">if_2019</strain>
        <tissue evidence="2">Muscle</tissue>
    </source>
</reference>
<organism evidence="2 3">
    <name type="scientific">Ilyodon furcidens</name>
    <name type="common">goldbreast splitfin</name>
    <dbReference type="NCBI Taxonomy" id="33524"/>
    <lineage>
        <taxon>Eukaryota</taxon>
        <taxon>Metazoa</taxon>
        <taxon>Chordata</taxon>
        <taxon>Craniata</taxon>
        <taxon>Vertebrata</taxon>
        <taxon>Euteleostomi</taxon>
        <taxon>Actinopterygii</taxon>
        <taxon>Neopterygii</taxon>
        <taxon>Teleostei</taxon>
        <taxon>Neoteleostei</taxon>
        <taxon>Acanthomorphata</taxon>
        <taxon>Ovalentaria</taxon>
        <taxon>Atherinomorphae</taxon>
        <taxon>Cyprinodontiformes</taxon>
        <taxon>Goodeidae</taxon>
        <taxon>Ilyodon</taxon>
    </lineage>
</organism>
<name>A0ABV0T4P1_9TELE</name>
<evidence type="ECO:0000256" key="1">
    <source>
        <dbReference type="SAM" id="MobiDB-lite"/>
    </source>
</evidence>
<evidence type="ECO:0000313" key="2">
    <source>
        <dbReference type="EMBL" id="MEQ2227838.1"/>
    </source>
</evidence>
<feature type="compositionally biased region" description="Low complexity" evidence="1">
    <location>
        <begin position="170"/>
        <end position="188"/>
    </location>
</feature>
<dbReference type="Proteomes" id="UP001482620">
    <property type="component" value="Unassembled WGS sequence"/>
</dbReference>
<protein>
    <submittedName>
        <fullName evidence="2">Protein sidekick-2</fullName>
    </submittedName>
</protein>
<evidence type="ECO:0000313" key="3">
    <source>
        <dbReference type="Proteomes" id="UP001482620"/>
    </source>
</evidence>
<sequence length="211" mass="23067">MSQMSQPNQHQSAETDGCLFNSSNDRGKSPPRPSPGSLHYSDEDVSTKYNDLIPAESNSLTEKPSEISDSQGSDSEYEVDPNRQKTHSFVNHYISDPTYYNSWRRQQKGISRAQAYSFTESESGDPEHHAPPPLPPLPPLPPQLSSPTPQPQQAQGQPQGQGNLFRPKGSRTPTPSQQSSNPPSQHSTLYRPPSSLAPGSRAPIAGFSSFV</sequence>
<gene>
    <name evidence="2" type="primary">SDK2_1</name>
    <name evidence="2" type="ORF">ILYODFUR_002472</name>
</gene>
<accession>A0ABV0T4P1</accession>
<dbReference type="EMBL" id="JAHRIQ010023287">
    <property type="protein sequence ID" value="MEQ2227838.1"/>
    <property type="molecule type" value="Genomic_DNA"/>
</dbReference>
<feature type="compositionally biased region" description="Low complexity" evidence="1">
    <location>
        <begin position="151"/>
        <end position="161"/>
    </location>
</feature>